<dbReference type="EnsemblMetazoa" id="GAUT007364-RA">
    <property type="protein sequence ID" value="GAUT007364-PA"/>
    <property type="gene ID" value="GAUT007364"/>
</dbReference>
<dbReference type="VEuPathDB" id="VectorBase:GAUT007364"/>
<organism evidence="1 2">
    <name type="scientific">Glossina austeni</name>
    <name type="common">Savannah tsetse fly</name>
    <dbReference type="NCBI Taxonomy" id="7395"/>
    <lineage>
        <taxon>Eukaryota</taxon>
        <taxon>Metazoa</taxon>
        <taxon>Ecdysozoa</taxon>
        <taxon>Arthropoda</taxon>
        <taxon>Hexapoda</taxon>
        <taxon>Insecta</taxon>
        <taxon>Pterygota</taxon>
        <taxon>Neoptera</taxon>
        <taxon>Endopterygota</taxon>
        <taxon>Diptera</taxon>
        <taxon>Brachycera</taxon>
        <taxon>Muscomorpha</taxon>
        <taxon>Hippoboscoidea</taxon>
        <taxon>Glossinidae</taxon>
        <taxon>Glossina</taxon>
    </lineage>
</organism>
<accession>A0A1A9UK27</accession>
<name>A0A1A9UK27_GLOAU</name>
<proteinExistence type="predicted"/>
<dbReference type="SMART" id="SM00675">
    <property type="entry name" value="DM11"/>
    <property type="match status" value="1"/>
</dbReference>
<dbReference type="InterPro" id="IPR006601">
    <property type="entry name" value="Uncharacterised_DM11_DROME"/>
</dbReference>
<keyword evidence="2" id="KW-1185">Reference proteome</keyword>
<dbReference type="AlphaFoldDB" id="A0A1A9UK27"/>
<protein>
    <recommendedName>
        <fullName evidence="3">MD-2-related lipid-recognition domain-containing protein</fullName>
    </recommendedName>
</protein>
<evidence type="ECO:0000313" key="1">
    <source>
        <dbReference type="EnsemblMetazoa" id="GAUT007364-PA"/>
    </source>
</evidence>
<evidence type="ECO:0008006" key="3">
    <source>
        <dbReference type="Google" id="ProtNLM"/>
    </source>
</evidence>
<dbReference type="Proteomes" id="UP000078200">
    <property type="component" value="Unassembled WGS sequence"/>
</dbReference>
<evidence type="ECO:0000313" key="2">
    <source>
        <dbReference type="Proteomes" id="UP000078200"/>
    </source>
</evidence>
<reference evidence="1" key="1">
    <citation type="submission" date="2020-05" db="UniProtKB">
        <authorList>
            <consortium name="EnsemblMetazoa"/>
        </authorList>
    </citation>
    <scope>IDENTIFICATION</scope>
    <source>
        <strain evidence="1">TTRI</strain>
    </source>
</reference>
<sequence>MLMDLKKFVRGAWQPTPVVVRTEDFCKEQQNTHSYVYEVWSQYVFPEDLQCFEKGAIYRHKPFVLKAELNALVPMEGRYKIVFIFRAFDENNTLTSKVICVEVPGDIIKV</sequence>